<dbReference type="OrthoDB" id="5392220at2"/>
<keyword evidence="5" id="KW-0472">Membrane</keyword>
<organism evidence="8 9">
    <name type="scientific">Desulfofundulus salinus</name>
    <dbReference type="NCBI Taxonomy" id="2419843"/>
    <lineage>
        <taxon>Bacteria</taxon>
        <taxon>Bacillati</taxon>
        <taxon>Bacillota</taxon>
        <taxon>Clostridia</taxon>
        <taxon>Eubacteriales</taxon>
        <taxon>Peptococcaceae</taxon>
        <taxon>Desulfofundulus</taxon>
    </lineage>
</organism>
<dbReference type="Proteomes" id="UP000271256">
    <property type="component" value="Unassembled WGS sequence"/>
</dbReference>
<feature type="domain" description="HAMP" evidence="7">
    <location>
        <begin position="281"/>
        <end position="334"/>
    </location>
</feature>
<evidence type="ECO:0000313" key="9">
    <source>
        <dbReference type="Proteomes" id="UP000271256"/>
    </source>
</evidence>
<dbReference type="PROSITE" id="PS50885">
    <property type="entry name" value="HAMP"/>
    <property type="match status" value="1"/>
</dbReference>
<keyword evidence="4" id="KW-0175">Coiled coil</keyword>
<dbReference type="CDD" id="cd06225">
    <property type="entry name" value="HAMP"/>
    <property type="match status" value="1"/>
</dbReference>
<reference evidence="8 9" key="1">
    <citation type="submission" date="2018-10" db="EMBL/GenBank/DDBJ databases">
        <authorList>
            <person name="Grouzdev D.S."/>
            <person name="Krutkina M.S."/>
            <person name="Tourova T.P."/>
            <person name="Nazina T.N."/>
        </authorList>
    </citation>
    <scope>NUCLEOTIDE SEQUENCE [LARGE SCALE GENOMIC DNA]</scope>
    <source>
        <strain evidence="8 9">435</strain>
    </source>
</reference>
<dbReference type="AlphaFoldDB" id="A0A494X2C4"/>
<dbReference type="InterPro" id="IPR054687">
    <property type="entry name" value="Two-CW_dom"/>
</dbReference>
<dbReference type="Pfam" id="PF00015">
    <property type="entry name" value="MCPsignal"/>
    <property type="match status" value="1"/>
</dbReference>
<dbReference type="GO" id="GO:0016020">
    <property type="term" value="C:membrane"/>
    <property type="evidence" value="ECO:0007669"/>
    <property type="project" value="InterPro"/>
</dbReference>
<comment type="caution">
    <text evidence="8">The sequence shown here is derived from an EMBL/GenBank/DDBJ whole genome shotgun (WGS) entry which is preliminary data.</text>
</comment>
<feature type="transmembrane region" description="Helical" evidence="5">
    <location>
        <begin position="260"/>
        <end position="283"/>
    </location>
</feature>
<evidence type="ECO:0000313" key="8">
    <source>
        <dbReference type="EMBL" id="RKO67050.1"/>
    </source>
</evidence>
<dbReference type="EMBL" id="RBWE01000001">
    <property type="protein sequence ID" value="RKO67050.1"/>
    <property type="molecule type" value="Genomic_DNA"/>
</dbReference>
<dbReference type="PANTHER" id="PTHR32089:SF112">
    <property type="entry name" value="LYSOZYME-LIKE PROTEIN-RELATED"/>
    <property type="match status" value="1"/>
</dbReference>
<sequence>MARKNCWEVLKCNETTKQTCPAFKENRGTECWEVTGTLCRGETQGTMAEKIGQCRKCKYYTFINRIRFGVGAKLAFGFGLILMLLVSTATVALISLNRTETIYRNVLDGTIRATLEADQAMILAQKAAIGARGYAITGESQEKVNCELSLALAEKKLAALEAYIEGEDVTVLYRNMRAKFNEAKEAMLGLIALKNNSLELAAAGANNHDAEAAVQVWVKHRTGSINAFLTATETLDKQLHRKVQAETDRLEAIVARARSAAVLLVVVALLVGLTFATFLTLSIKRPLALLEARSGEIAAGDLTGEKLVVRNRDETGRLATAFNEMTEALRDMLKRLAVGSSELADVAGQVNASAQQVAATAGETTTTINQVSDGSQSAAKTVQQVADMARKVANHAEKGLAAVERAEDQIRVAEETTERIGTMVGRLGEASGRISQIVNLITGITDQTNLLALNAAIEAARAGKHGRGFAVVAEEVRKLAGQSGQAATEIGEIIKEVEHEIQQVVTAMDAGRQETAKSLTVVSEAGSLFREITRQIEELAEKVQDAAASTEQISASVENIAAASEEQTATVEELSAAAASLSELAESLRALAGRYRF</sequence>
<dbReference type="Gene3D" id="1.10.287.950">
    <property type="entry name" value="Methyl-accepting chemotaxis protein"/>
    <property type="match status" value="1"/>
</dbReference>
<proteinExistence type="inferred from homology"/>
<evidence type="ECO:0000256" key="5">
    <source>
        <dbReference type="SAM" id="Phobius"/>
    </source>
</evidence>
<dbReference type="Pfam" id="PF00672">
    <property type="entry name" value="HAMP"/>
    <property type="match status" value="1"/>
</dbReference>
<keyword evidence="9" id="KW-1185">Reference proteome</keyword>
<feature type="transmembrane region" description="Helical" evidence="5">
    <location>
        <begin position="74"/>
        <end position="96"/>
    </location>
</feature>
<dbReference type="InterPro" id="IPR004089">
    <property type="entry name" value="MCPsignal_dom"/>
</dbReference>
<dbReference type="SMART" id="SM00304">
    <property type="entry name" value="HAMP"/>
    <property type="match status" value="2"/>
</dbReference>
<evidence type="ECO:0000256" key="3">
    <source>
        <dbReference type="PROSITE-ProRule" id="PRU00284"/>
    </source>
</evidence>
<dbReference type="InterPro" id="IPR003660">
    <property type="entry name" value="HAMP_dom"/>
</dbReference>
<name>A0A494X2C4_9FIRM</name>
<accession>A0A494X2C4</accession>
<evidence type="ECO:0000256" key="4">
    <source>
        <dbReference type="SAM" id="Coils"/>
    </source>
</evidence>
<dbReference type="PROSITE" id="PS50111">
    <property type="entry name" value="CHEMOTAXIS_TRANSDUC_2"/>
    <property type="match status" value="1"/>
</dbReference>
<dbReference type="CDD" id="cd11386">
    <property type="entry name" value="MCP_signal"/>
    <property type="match status" value="1"/>
</dbReference>
<dbReference type="RefSeq" id="WP_121451465.1">
    <property type="nucleotide sequence ID" value="NZ_RBWE01000001.1"/>
</dbReference>
<feature type="coiled-coil region" evidence="4">
    <location>
        <begin position="529"/>
        <end position="591"/>
    </location>
</feature>
<evidence type="ECO:0000259" key="7">
    <source>
        <dbReference type="PROSITE" id="PS50885"/>
    </source>
</evidence>
<dbReference type="GO" id="GO:0007165">
    <property type="term" value="P:signal transduction"/>
    <property type="evidence" value="ECO:0007669"/>
    <property type="project" value="UniProtKB-KW"/>
</dbReference>
<dbReference type="PANTHER" id="PTHR32089">
    <property type="entry name" value="METHYL-ACCEPTING CHEMOTAXIS PROTEIN MCPB"/>
    <property type="match status" value="1"/>
</dbReference>
<evidence type="ECO:0000256" key="2">
    <source>
        <dbReference type="ARBA" id="ARBA00029447"/>
    </source>
</evidence>
<protein>
    <submittedName>
        <fullName evidence="8">HAMP domain-containing protein</fullName>
    </submittedName>
</protein>
<dbReference type="NCBIfam" id="NF045718">
    <property type="entry name" value="two_CW_domain"/>
    <property type="match status" value="1"/>
</dbReference>
<keyword evidence="5" id="KW-0812">Transmembrane</keyword>
<comment type="similarity">
    <text evidence="2">Belongs to the methyl-accepting chemotaxis (MCP) protein family.</text>
</comment>
<keyword evidence="1 3" id="KW-0807">Transducer</keyword>
<keyword evidence="5" id="KW-1133">Transmembrane helix</keyword>
<dbReference type="SMART" id="SM00283">
    <property type="entry name" value="MA"/>
    <property type="match status" value="1"/>
</dbReference>
<evidence type="ECO:0000256" key="1">
    <source>
        <dbReference type="ARBA" id="ARBA00023224"/>
    </source>
</evidence>
<gene>
    <name evidence="8" type="ORF">D7024_08850</name>
</gene>
<dbReference type="SUPFAM" id="SSF58104">
    <property type="entry name" value="Methyl-accepting chemotaxis protein (MCP) signaling domain"/>
    <property type="match status" value="1"/>
</dbReference>
<feature type="domain" description="Methyl-accepting transducer" evidence="6">
    <location>
        <begin position="332"/>
        <end position="582"/>
    </location>
</feature>
<evidence type="ECO:0000259" key="6">
    <source>
        <dbReference type="PROSITE" id="PS50111"/>
    </source>
</evidence>